<dbReference type="GO" id="GO:0005814">
    <property type="term" value="C:centriole"/>
    <property type="evidence" value="ECO:0007669"/>
    <property type="project" value="TreeGrafter"/>
</dbReference>
<dbReference type="GO" id="GO:0005813">
    <property type="term" value="C:centrosome"/>
    <property type="evidence" value="ECO:0007669"/>
    <property type="project" value="InterPro"/>
</dbReference>
<reference evidence="1" key="2">
    <citation type="submission" date="2023-03" db="EMBL/GenBank/DDBJ databases">
        <authorList>
            <person name="Inwood S.N."/>
            <person name="Skelly J.G."/>
            <person name="Guhlin J."/>
            <person name="Harrop T.W.R."/>
            <person name="Goldson S.G."/>
            <person name="Dearden P.K."/>
        </authorList>
    </citation>
    <scope>NUCLEOTIDE SEQUENCE</scope>
    <source>
        <strain evidence="1">Lincoln</strain>
        <tissue evidence="1">Whole body</tissue>
    </source>
</reference>
<dbReference type="GO" id="GO:0032053">
    <property type="term" value="P:ciliary basal body organization"/>
    <property type="evidence" value="ECO:0007669"/>
    <property type="project" value="TreeGrafter"/>
</dbReference>
<comment type="caution">
    <text evidence="1">The sequence shown here is derived from an EMBL/GenBank/DDBJ whole genome shotgun (WGS) entry which is preliminary data.</text>
</comment>
<protein>
    <recommendedName>
        <fullName evidence="3">Rotatin</fullName>
    </recommendedName>
</protein>
<evidence type="ECO:0008006" key="3">
    <source>
        <dbReference type="Google" id="ProtNLM"/>
    </source>
</evidence>
<accession>A0AA39KYE2</accession>
<dbReference type="AlphaFoldDB" id="A0AA39KYE2"/>
<gene>
    <name evidence="1" type="ORF">PV327_007380</name>
</gene>
<dbReference type="InterPro" id="IPR016024">
    <property type="entry name" value="ARM-type_fold"/>
</dbReference>
<dbReference type="PANTHER" id="PTHR31691">
    <property type="entry name" value="ROTATIN"/>
    <property type="match status" value="1"/>
</dbReference>
<dbReference type="InterPro" id="IPR030791">
    <property type="entry name" value="Rotatin"/>
</dbReference>
<dbReference type="PANTHER" id="PTHR31691:SF1">
    <property type="entry name" value="ROTATIN"/>
    <property type="match status" value="1"/>
</dbReference>
<dbReference type="GO" id="GO:0036064">
    <property type="term" value="C:ciliary basal body"/>
    <property type="evidence" value="ECO:0007669"/>
    <property type="project" value="InterPro"/>
</dbReference>
<reference evidence="1" key="1">
    <citation type="journal article" date="2023" name="bioRxiv">
        <title>Scaffold-level genome assemblies of two parasitoid biocontrol wasps reveal the parthenogenesis mechanism and an associated novel virus.</title>
        <authorList>
            <person name="Inwood S."/>
            <person name="Skelly J."/>
            <person name="Guhlin J."/>
            <person name="Harrop T."/>
            <person name="Goldson S."/>
            <person name="Dearden P."/>
        </authorList>
    </citation>
    <scope>NUCLEOTIDE SEQUENCE</scope>
    <source>
        <strain evidence="1">Lincoln</strain>
        <tissue evidence="1">Whole body</tissue>
    </source>
</reference>
<proteinExistence type="predicted"/>
<keyword evidence="2" id="KW-1185">Reference proteome</keyword>
<dbReference type="Proteomes" id="UP001168972">
    <property type="component" value="Unassembled WGS sequence"/>
</dbReference>
<evidence type="ECO:0000313" key="1">
    <source>
        <dbReference type="EMBL" id="KAK0178493.1"/>
    </source>
</evidence>
<name>A0AA39KYE2_MICHY</name>
<dbReference type="GO" id="GO:0007099">
    <property type="term" value="P:centriole replication"/>
    <property type="evidence" value="ECO:0007669"/>
    <property type="project" value="TreeGrafter"/>
</dbReference>
<organism evidence="1 2">
    <name type="scientific">Microctonus hyperodae</name>
    <name type="common">Parasitoid wasp</name>
    <dbReference type="NCBI Taxonomy" id="165561"/>
    <lineage>
        <taxon>Eukaryota</taxon>
        <taxon>Metazoa</taxon>
        <taxon>Ecdysozoa</taxon>
        <taxon>Arthropoda</taxon>
        <taxon>Hexapoda</taxon>
        <taxon>Insecta</taxon>
        <taxon>Pterygota</taxon>
        <taxon>Neoptera</taxon>
        <taxon>Endopterygota</taxon>
        <taxon>Hymenoptera</taxon>
        <taxon>Apocrita</taxon>
        <taxon>Ichneumonoidea</taxon>
        <taxon>Braconidae</taxon>
        <taxon>Euphorinae</taxon>
        <taxon>Microctonus</taxon>
    </lineage>
</organism>
<dbReference type="SUPFAM" id="SSF48371">
    <property type="entry name" value="ARM repeat"/>
    <property type="match status" value="1"/>
</dbReference>
<dbReference type="Gene3D" id="1.25.10.10">
    <property type="entry name" value="Leucine-rich Repeat Variant"/>
    <property type="match status" value="1"/>
</dbReference>
<dbReference type="InterPro" id="IPR011989">
    <property type="entry name" value="ARM-like"/>
</dbReference>
<sequence length="306" mass="34119">MNFADESQIAKSALVQSGLADMLHKLWAWISLNDLTLVPTLKLLATFTTNHPQGSQSLTLTTVLPGSGPRKSPNTVSLIHVIIHLVSKEIEKAGQSFNNQRLHFAFHVLRNSVHVHECRVSIAKSNLLQFLSKIHPSSTKRAKPWPLIEVYCLEFLIDFTFFEEGQLSVSKAAEGLDVLIQLSRCNTPATRILALSTLRNLVFNVSNRPRILYLVDFTNLLHSTFKSGSVCEVGIAGSMLWSLIANNQKGKLIARTSGLSNSIQEVLGRLTLMKIPNENQEQELVKMLQYVIQILSTSDIKDNIHD</sequence>
<evidence type="ECO:0000313" key="2">
    <source>
        <dbReference type="Proteomes" id="UP001168972"/>
    </source>
</evidence>
<dbReference type="GO" id="GO:0010457">
    <property type="term" value="P:centriole-centriole cohesion"/>
    <property type="evidence" value="ECO:0007669"/>
    <property type="project" value="TreeGrafter"/>
</dbReference>
<dbReference type="EMBL" id="JAQQBR010000004">
    <property type="protein sequence ID" value="KAK0178493.1"/>
    <property type="molecule type" value="Genomic_DNA"/>
</dbReference>